<dbReference type="VEuPathDB" id="AmoebaDB:EIN_379370"/>
<evidence type="ECO:0000313" key="1">
    <source>
        <dbReference type="EMBL" id="ELP92070.1"/>
    </source>
</evidence>
<dbReference type="AlphaFoldDB" id="A0A0A1UAR2"/>
<dbReference type="SUPFAM" id="SSF52540">
    <property type="entry name" value="P-loop containing nucleoside triphosphate hydrolases"/>
    <property type="match status" value="1"/>
</dbReference>
<protein>
    <submittedName>
        <fullName evidence="1">Uncharacterized protein</fullName>
    </submittedName>
</protein>
<proteinExistence type="predicted"/>
<dbReference type="GeneID" id="14891074"/>
<dbReference type="InterPro" id="IPR001806">
    <property type="entry name" value="Small_GTPase"/>
</dbReference>
<dbReference type="GO" id="GO:0003924">
    <property type="term" value="F:GTPase activity"/>
    <property type="evidence" value="ECO:0007669"/>
    <property type="project" value="InterPro"/>
</dbReference>
<sequence>MNCTRAKTVIADSSINFTLKVSFVGDTSSDKDRKILMYSLYFTMDMKFGNRIGRISVSNYQNDVGKDKSYFPFKGTTLAVIVFNAQDHSYKNITKWHEEVTRYCGNVLTLHTVFVGVIQKPKKSFKSDEKINNFIKEIPHKVYCRYTPGDIFPFFTDFYQQVDDLKKTHFTEEFILKEEKERQRSRNKTRCVSTPMFANLQSPQGKAKFVTKSETELYVLIKALWACDSSLSTEAHKMVQNLLDVPAFMGDDIVDYPHHFIKKEDATIRLKLDVYNHVIQHGKSYTPFFNVSIVTLVFRFDEESSFKNVINWYKESQRFCNLPAVKFILVGVEDNNTIATITDFQIDEVKNEIEKTKQFNYVKVTTTDYSNFKNLFYKIVDEIYGTEYPVEYLKGCWTNPSIRQACFKITENIKDAQRVQQFLDAENQMDEERAENVNLLGGFEEE</sequence>
<keyword evidence="2" id="KW-1185">Reference proteome</keyword>
<dbReference type="RefSeq" id="XP_004258841.1">
    <property type="nucleotide sequence ID" value="XM_004258793.1"/>
</dbReference>
<gene>
    <name evidence="1" type="ORF">EIN_379370</name>
</gene>
<name>A0A0A1UAR2_ENTIV</name>
<dbReference type="Proteomes" id="UP000014680">
    <property type="component" value="Unassembled WGS sequence"/>
</dbReference>
<dbReference type="InterPro" id="IPR027417">
    <property type="entry name" value="P-loop_NTPase"/>
</dbReference>
<dbReference type="EMBL" id="KB206395">
    <property type="protein sequence ID" value="ELP92070.1"/>
    <property type="molecule type" value="Genomic_DNA"/>
</dbReference>
<dbReference type="KEGG" id="eiv:EIN_379370"/>
<dbReference type="GO" id="GO:0005525">
    <property type="term" value="F:GTP binding"/>
    <property type="evidence" value="ECO:0007669"/>
    <property type="project" value="InterPro"/>
</dbReference>
<evidence type="ECO:0000313" key="2">
    <source>
        <dbReference type="Proteomes" id="UP000014680"/>
    </source>
</evidence>
<organism evidence="1 2">
    <name type="scientific">Entamoeba invadens IP1</name>
    <dbReference type="NCBI Taxonomy" id="370355"/>
    <lineage>
        <taxon>Eukaryota</taxon>
        <taxon>Amoebozoa</taxon>
        <taxon>Evosea</taxon>
        <taxon>Archamoebae</taxon>
        <taxon>Mastigamoebida</taxon>
        <taxon>Entamoebidae</taxon>
        <taxon>Entamoeba</taxon>
    </lineage>
</organism>
<accession>A0A0A1UAR2</accession>
<reference evidence="1 2" key="1">
    <citation type="submission" date="2012-10" db="EMBL/GenBank/DDBJ databases">
        <authorList>
            <person name="Zafar N."/>
            <person name="Inman J."/>
            <person name="Hall N."/>
            <person name="Lorenzi H."/>
            <person name="Caler E."/>
        </authorList>
    </citation>
    <scope>NUCLEOTIDE SEQUENCE [LARGE SCALE GENOMIC DNA]</scope>
    <source>
        <strain evidence="1 2">IP1</strain>
    </source>
</reference>
<dbReference type="Gene3D" id="3.40.50.300">
    <property type="entry name" value="P-loop containing nucleotide triphosphate hydrolases"/>
    <property type="match status" value="1"/>
</dbReference>
<dbReference type="Pfam" id="PF00071">
    <property type="entry name" value="Ras"/>
    <property type="match status" value="1"/>
</dbReference>